<dbReference type="RefSeq" id="WP_189146433.1">
    <property type="nucleotide sequence ID" value="NZ_BMMU01000003.1"/>
</dbReference>
<gene>
    <name evidence="2" type="ORF">GCM10012282_14870</name>
</gene>
<feature type="region of interest" description="Disordered" evidence="1">
    <location>
        <begin position="413"/>
        <end position="1114"/>
    </location>
</feature>
<reference evidence="2" key="1">
    <citation type="journal article" date="2014" name="Int. J. Syst. Evol. Microbiol.">
        <title>Complete genome sequence of Corynebacterium casei LMG S-19264T (=DSM 44701T), isolated from a smear-ripened cheese.</title>
        <authorList>
            <consortium name="US DOE Joint Genome Institute (JGI-PGF)"/>
            <person name="Walter F."/>
            <person name="Albersmeier A."/>
            <person name="Kalinowski J."/>
            <person name="Ruckert C."/>
        </authorList>
    </citation>
    <scope>NUCLEOTIDE SEQUENCE</scope>
    <source>
        <strain evidence="2">CGMCC 4.7272</strain>
    </source>
</reference>
<dbReference type="CDD" id="cd06503">
    <property type="entry name" value="ATP-synt_Fo_b"/>
    <property type="match status" value="1"/>
</dbReference>
<accession>A0A917NQW0</accession>
<comment type="caution">
    <text evidence="2">The sequence shown here is derived from an EMBL/GenBank/DDBJ whole genome shotgun (WGS) entry which is preliminary data.</text>
</comment>
<feature type="compositionally biased region" description="Basic and acidic residues" evidence="1">
    <location>
        <begin position="620"/>
        <end position="774"/>
    </location>
</feature>
<feature type="compositionally biased region" description="Basic and acidic residues" evidence="1">
    <location>
        <begin position="413"/>
        <end position="596"/>
    </location>
</feature>
<evidence type="ECO:0000256" key="1">
    <source>
        <dbReference type="SAM" id="MobiDB-lite"/>
    </source>
</evidence>
<protein>
    <submittedName>
        <fullName evidence="2">Uncharacterized protein</fullName>
    </submittedName>
</protein>
<dbReference type="EMBL" id="BMMU01000003">
    <property type="protein sequence ID" value="GGJ19608.1"/>
    <property type="molecule type" value="Genomic_DNA"/>
</dbReference>
<feature type="compositionally biased region" description="Polar residues" evidence="1">
    <location>
        <begin position="1056"/>
        <end position="1065"/>
    </location>
</feature>
<feature type="compositionally biased region" description="Polar residues" evidence="1">
    <location>
        <begin position="988"/>
        <end position="997"/>
    </location>
</feature>
<feature type="compositionally biased region" description="Basic and acidic residues" evidence="1">
    <location>
        <begin position="782"/>
        <end position="843"/>
    </location>
</feature>
<feature type="compositionally biased region" description="Polar residues" evidence="1">
    <location>
        <begin position="956"/>
        <end position="973"/>
    </location>
</feature>
<proteinExistence type="predicted"/>
<name>A0A917NQW0_9ACTN</name>
<dbReference type="NCBIfam" id="NF038047">
    <property type="entry name" value="not_Tcp10"/>
    <property type="match status" value="1"/>
</dbReference>
<feature type="compositionally biased region" description="Basic and acidic residues" evidence="1">
    <location>
        <begin position="879"/>
        <end position="944"/>
    </location>
</feature>
<keyword evidence="3" id="KW-1185">Reference proteome</keyword>
<sequence length="1114" mass="121848">MAEPKDVGNNNDDNWKIAVGMLTGYDLGDRAKVFDTLKGNDGIPLMHVRLDRVGGPAPVPGFVSSGGWQQLNTDFIIPFYRSYHNADDSDAGTQLSSYRAHITLLGTVGKAPPSGDDVIGGGEHTSKVLKDKGGWNKDGEAVKWDNALLSRYVHGSVAALRQLTTFYNTHGFSHSGTPVPDDAYVDLVSFTETAKSFDRAVKFFQESSVTIEKWDNGEIGEGSQSWDGTSAAVFKELIHKLARNYEGYADQINEGDADSASETIDGQIVRSGPGQALAAAQWELYNQAQILESKWQVWKATSNPQRWLYDMLQDARFTLLDTQYAKTDIQTISSGRTYRNVVVALEGFANTISIDGVSYGPPSDMETWKKIGAEAVRRWDQSVKDWLAAAGSDAIAAIKKALDVAQDAFDTKLTDKDSRSLSEISTKTEADKEKIDAKKERDETKAEADKDREEARKDREEAKREADKDREEARKDREEAKAEAAKDREEARKDKEEAKAQADKDREEARKEKEEAKAEAAKDKEEAKREAEAEKAEAKAEQAEAKAEAEKEKEEAKAEQTAEKAAAKAEQAEAKAEAEKEKAETKAQNDQDRAEAKQAQADARADAAAQQAIALAQAKKQREEQEKEKAEAKAEQAEAKAEAEKEKEEAKAEQTAEKAAAKAEQAEAKAEAEKEKEEAKAEQAAEKAEAKKAQEEAKAEATAEKAAAKAEQEAAKAEAEKEREQALAQNEQDRAEAKQAQEEAKADADAEREQARRESVQEQLQAREDADQAKADAQANYEQEKAEARAERAAAEKEADRQQAEAKQEYEREKAQAQEQREQAKQEAEADRTEARQEYDREIAAGADEQTARDEYDRRIAEIDATEQDAVQQADDAEADAKDRYEDEKAAAEEDRQQARTDAEQARRDARAEYDQRMGDIQAEYDRTAGSADKDIDELIRQRIADLPQPPDLSGYDTSGAGSAYSSVFNDNLYNGDDLTSALGRPQSDGSLASASNGSTGGSGSPMMPPMMRGGGGEGGGTGERVRNVIEPAVARSGRAPTPTIEGEEHSVVPRATQQTSSNTPFMPPMGGMPGAGGGGQQTESSDRERTTWLPEDEDVWGTDEGGAPQALGR</sequence>
<evidence type="ECO:0000313" key="2">
    <source>
        <dbReference type="EMBL" id="GGJ19608.1"/>
    </source>
</evidence>
<feature type="compositionally biased region" description="Low complexity" evidence="1">
    <location>
        <begin position="597"/>
        <end position="618"/>
    </location>
</feature>
<feature type="compositionally biased region" description="Gly residues" evidence="1">
    <location>
        <begin position="1013"/>
        <end position="1023"/>
    </location>
</feature>
<evidence type="ECO:0000313" key="3">
    <source>
        <dbReference type="Proteomes" id="UP000625682"/>
    </source>
</evidence>
<feature type="compositionally biased region" description="Basic and acidic residues" evidence="1">
    <location>
        <begin position="850"/>
        <end position="862"/>
    </location>
</feature>
<reference evidence="2" key="2">
    <citation type="submission" date="2020-09" db="EMBL/GenBank/DDBJ databases">
        <authorList>
            <person name="Sun Q."/>
            <person name="Zhou Y."/>
        </authorList>
    </citation>
    <scope>NUCLEOTIDE SEQUENCE</scope>
    <source>
        <strain evidence="2">CGMCC 4.7272</strain>
    </source>
</reference>
<organism evidence="2 3">
    <name type="scientific">Streptomyces lacrimifluminis</name>
    <dbReference type="NCBI Taxonomy" id="1500077"/>
    <lineage>
        <taxon>Bacteria</taxon>
        <taxon>Bacillati</taxon>
        <taxon>Actinomycetota</taxon>
        <taxon>Actinomycetes</taxon>
        <taxon>Kitasatosporales</taxon>
        <taxon>Streptomycetaceae</taxon>
        <taxon>Streptomyces</taxon>
    </lineage>
</organism>
<dbReference type="AlphaFoldDB" id="A0A917NQW0"/>
<feature type="compositionally biased region" description="Gly residues" evidence="1">
    <location>
        <begin position="1072"/>
        <end position="1081"/>
    </location>
</feature>
<dbReference type="Proteomes" id="UP000625682">
    <property type="component" value="Unassembled WGS sequence"/>
</dbReference>